<evidence type="ECO:0000256" key="2">
    <source>
        <dbReference type="SAM" id="SignalP"/>
    </source>
</evidence>
<dbReference type="RefSeq" id="WP_058723156.1">
    <property type="nucleotide sequence ID" value="NZ_JAYARQ010000103.1"/>
</dbReference>
<accession>A0A0W7TRV5</accession>
<dbReference type="Pfam" id="PF14270">
    <property type="entry name" value="DUF4358"/>
    <property type="match status" value="1"/>
</dbReference>
<sequence>MNRLYRISALALAAALCLALAACGSRPASSGSTSGGGSSSVSTPAASGSGSVSGSVPASSGGAGDTMSEGQRYAYAIRDARPAEDNEYSEIACGDAGGEPMLAVNPNDVSAEDAASSIQMMLDTMGIDPATLDAYAFSMSMMNVRAYAIGVFKPAEGQAEAVQAAVESYVSLQRKSFENYLADQYEVAKGALIKTLPGGEIVLVMSEGAADIMANLEKTLK</sequence>
<reference evidence="3 4" key="1">
    <citation type="submission" date="2015-10" db="EMBL/GenBank/DDBJ databases">
        <title>A novel member of the family Ruminococcaceae isolated from human faeces.</title>
        <authorList>
            <person name="Shkoporov A.N."/>
            <person name="Chaplin A.V."/>
            <person name="Motuzova O.V."/>
            <person name="Kafarskaia L.I."/>
            <person name="Efimov B.A."/>
        </authorList>
    </citation>
    <scope>NUCLEOTIDE SEQUENCE [LARGE SCALE GENOMIC DNA]</scope>
    <source>
        <strain evidence="3 4">668</strain>
    </source>
</reference>
<dbReference type="Proteomes" id="UP000053433">
    <property type="component" value="Unassembled WGS sequence"/>
</dbReference>
<keyword evidence="2" id="KW-0732">Signal</keyword>
<dbReference type="InterPro" id="IPR025648">
    <property type="entry name" value="DUF4358"/>
</dbReference>
<evidence type="ECO:0000313" key="4">
    <source>
        <dbReference type="Proteomes" id="UP000053433"/>
    </source>
</evidence>
<organism evidence="3 4">
    <name type="scientific">Ruthenibacterium lactatiformans</name>
    <dbReference type="NCBI Taxonomy" id="1550024"/>
    <lineage>
        <taxon>Bacteria</taxon>
        <taxon>Bacillati</taxon>
        <taxon>Bacillota</taxon>
        <taxon>Clostridia</taxon>
        <taxon>Eubacteriales</taxon>
        <taxon>Oscillospiraceae</taxon>
        <taxon>Ruthenibacterium</taxon>
    </lineage>
</organism>
<dbReference type="EMBL" id="LMUA01000009">
    <property type="protein sequence ID" value="KUE76518.1"/>
    <property type="molecule type" value="Genomic_DNA"/>
</dbReference>
<dbReference type="PROSITE" id="PS51257">
    <property type="entry name" value="PROKAR_LIPOPROTEIN"/>
    <property type="match status" value="1"/>
</dbReference>
<evidence type="ECO:0000256" key="1">
    <source>
        <dbReference type="SAM" id="MobiDB-lite"/>
    </source>
</evidence>
<feature type="region of interest" description="Disordered" evidence="1">
    <location>
        <begin position="29"/>
        <end position="67"/>
    </location>
</feature>
<gene>
    <name evidence="3" type="ORF">ASJ35_08650</name>
</gene>
<proteinExistence type="predicted"/>
<comment type="caution">
    <text evidence="3">The sequence shown here is derived from an EMBL/GenBank/DDBJ whole genome shotgun (WGS) entry which is preliminary data.</text>
</comment>
<protein>
    <recommendedName>
        <fullName evidence="5">DUF4358 domain-containing protein</fullName>
    </recommendedName>
</protein>
<dbReference type="AlphaFoldDB" id="A0A0W7TRV5"/>
<evidence type="ECO:0000313" key="3">
    <source>
        <dbReference type="EMBL" id="KUE76518.1"/>
    </source>
</evidence>
<feature type="signal peptide" evidence="2">
    <location>
        <begin position="1"/>
        <end position="21"/>
    </location>
</feature>
<evidence type="ECO:0008006" key="5">
    <source>
        <dbReference type="Google" id="ProtNLM"/>
    </source>
</evidence>
<feature type="chain" id="PRO_5038784254" description="DUF4358 domain-containing protein" evidence="2">
    <location>
        <begin position="22"/>
        <end position="221"/>
    </location>
</feature>
<feature type="compositionally biased region" description="Low complexity" evidence="1">
    <location>
        <begin position="39"/>
        <end position="60"/>
    </location>
</feature>
<name>A0A0W7TRV5_9FIRM</name>